<proteinExistence type="predicted"/>
<sequence>MNFGWIMMCRGESARGDKRHFSVSHSVRYALLFFERDTKTIIPGKKMPGLHQAFQQTRTIAKMQITL</sequence>
<gene>
    <name evidence="1" type="ORF">C4860_21435</name>
</gene>
<accession>A0A2T8SYS4</accession>
<dbReference type="AlphaFoldDB" id="A0A2T8SYS4"/>
<reference evidence="1 2" key="1">
    <citation type="submission" date="2018-04" db="EMBL/GenBank/DDBJ databases">
        <title>Serotype diversity and antimicrobial resistance among Salmonella enterica isolated from patients at an equine referral hospital.</title>
        <authorList>
            <person name="Leon I.M."/>
            <person name="Lawhon S.D."/>
            <person name="Norman K.N."/>
            <person name="Threadgill D.S."/>
            <person name="Ohta N."/>
            <person name="Vinasco J."/>
            <person name="Scott H.M."/>
        </authorList>
    </citation>
    <scope>NUCLEOTIDE SEQUENCE [LARGE SCALE GENOMIC DNA]</scope>
    <source>
        <strain evidence="1 2">235</strain>
    </source>
</reference>
<evidence type="ECO:0000313" key="2">
    <source>
        <dbReference type="Proteomes" id="UP000245912"/>
    </source>
</evidence>
<name>A0A2T8SYS4_SALER</name>
<protein>
    <submittedName>
        <fullName evidence="1">Uncharacterized protein</fullName>
    </submittedName>
</protein>
<organism evidence="1 2">
    <name type="scientific">Salmonella enterica</name>
    <name type="common">Salmonella choleraesuis</name>
    <dbReference type="NCBI Taxonomy" id="28901"/>
    <lineage>
        <taxon>Bacteria</taxon>
        <taxon>Pseudomonadati</taxon>
        <taxon>Pseudomonadota</taxon>
        <taxon>Gammaproteobacteria</taxon>
        <taxon>Enterobacterales</taxon>
        <taxon>Enterobacteriaceae</taxon>
        <taxon>Salmonella</taxon>
    </lineage>
</organism>
<dbReference type="Proteomes" id="UP000245912">
    <property type="component" value="Unassembled WGS sequence"/>
</dbReference>
<evidence type="ECO:0000313" key="1">
    <source>
        <dbReference type="EMBL" id="PVI94575.1"/>
    </source>
</evidence>
<comment type="caution">
    <text evidence="1">The sequence shown here is derived from an EMBL/GenBank/DDBJ whole genome shotgun (WGS) entry which is preliminary data.</text>
</comment>
<dbReference type="EMBL" id="QDLQ01000020">
    <property type="protein sequence ID" value="PVI94575.1"/>
    <property type="molecule type" value="Genomic_DNA"/>
</dbReference>